<dbReference type="Pfam" id="PF07690">
    <property type="entry name" value="MFS_1"/>
    <property type="match status" value="1"/>
</dbReference>
<dbReference type="AlphaFoldDB" id="A0A4T0RTD9"/>
<feature type="transmembrane region" description="Helical" evidence="7">
    <location>
        <begin position="510"/>
        <end position="530"/>
    </location>
</feature>
<dbReference type="OMA" id="SWWNPKG"/>
<evidence type="ECO:0000256" key="1">
    <source>
        <dbReference type="ARBA" id="ARBA00004141"/>
    </source>
</evidence>
<dbReference type="PANTHER" id="PTHR43791">
    <property type="entry name" value="PERMEASE-RELATED"/>
    <property type="match status" value="1"/>
</dbReference>
<comment type="subcellular location">
    <subcellularLocation>
        <location evidence="1">Membrane</location>
        <topology evidence="1">Multi-pass membrane protein</topology>
    </subcellularLocation>
</comment>
<reference evidence="13 14" key="1">
    <citation type="submission" date="2019-03" db="EMBL/GenBank/DDBJ databases">
        <title>Sequencing 25 genomes of Wallemia mellicola.</title>
        <authorList>
            <person name="Gostincar C."/>
        </authorList>
    </citation>
    <scope>NUCLEOTIDE SEQUENCE [LARGE SCALE GENOMIC DNA]</scope>
    <source>
        <strain evidence="9 15">EXF-1262</strain>
        <strain evidence="12 13">EXF-1277</strain>
        <strain evidence="8 16">EXF-6152</strain>
        <strain evidence="11 17">EXF-757</strain>
        <strain evidence="10 14">EXF-8738</strain>
    </source>
</reference>
<dbReference type="PANTHER" id="PTHR43791:SF65">
    <property type="entry name" value="MAJOR FACILITATOR SUPERFAMILY (MFS) PROFILE DOMAIN-CONTAINING PROTEIN-RELATED"/>
    <property type="match status" value="1"/>
</dbReference>
<feature type="transmembrane region" description="Helical" evidence="7">
    <location>
        <begin position="247"/>
        <end position="268"/>
    </location>
</feature>
<evidence type="ECO:0000313" key="9">
    <source>
        <dbReference type="EMBL" id="TIC02736.1"/>
    </source>
</evidence>
<dbReference type="EMBL" id="SPRH01000010">
    <property type="protein sequence ID" value="TIC02736.1"/>
    <property type="molecule type" value="Genomic_DNA"/>
</dbReference>
<evidence type="ECO:0000256" key="7">
    <source>
        <dbReference type="SAM" id="Phobius"/>
    </source>
</evidence>
<feature type="compositionally biased region" description="Basic and acidic residues" evidence="6">
    <location>
        <begin position="29"/>
        <end position="41"/>
    </location>
</feature>
<dbReference type="EMBL" id="SPRC01000065">
    <property type="protein sequence ID" value="TIB75366.1"/>
    <property type="molecule type" value="Genomic_DNA"/>
</dbReference>
<evidence type="ECO:0000256" key="2">
    <source>
        <dbReference type="ARBA" id="ARBA00022448"/>
    </source>
</evidence>
<dbReference type="InterPro" id="IPR011701">
    <property type="entry name" value="MFS"/>
</dbReference>
<evidence type="ECO:0000313" key="11">
    <source>
        <dbReference type="EMBL" id="TIC67952.1"/>
    </source>
</evidence>
<evidence type="ECO:0000313" key="10">
    <source>
        <dbReference type="EMBL" id="TIC31319.1"/>
    </source>
</evidence>
<feature type="transmembrane region" description="Helical" evidence="7">
    <location>
        <begin position="280"/>
        <end position="301"/>
    </location>
</feature>
<dbReference type="EMBL" id="SPRO01000013">
    <property type="protein sequence ID" value="TIC31319.1"/>
    <property type="molecule type" value="Genomic_DNA"/>
</dbReference>
<feature type="transmembrane region" description="Helical" evidence="7">
    <location>
        <begin position="390"/>
        <end position="410"/>
    </location>
</feature>
<dbReference type="Proteomes" id="UP000305647">
    <property type="component" value="Unassembled WGS sequence"/>
</dbReference>
<evidence type="ECO:0000313" key="13">
    <source>
        <dbReference type="Proteomes" id="UP000305362"/>
    </source>
</evidence>
<evidence type="ECO:0000313" key="8">
    <source>
        <dbReference type="EMBL" id="TIB75366.1"/>
    </source>
</evidence>
<dbReference type="EMBL" id="SPRV01000011">
    <property type="protein sequence ID" value="TIC68890.1"/>
    <property type="molecule type" value="Genomic_DNA"/>
</dbReference>
<keyword evidence="5 7" id="KW-0472">Membrane</keyword>
<feature type="transmembrane region" description="Helical" evidence="7">
    <location>
        <begin position="187"/>
        <end position="205"/>
    </location>
</feature>
<keyword evidence="4 7" id="KW-1133">Transmembrane helix</keyword>
<evidence type="ECO:0000313" key="17">
    <source>
        <dbReference type="Proteomes" id="UP000310708"/>
    </source>
</evidence>
<evidence type="ECO:0000256" key="3">
    <source>
        <dbReference type="ARBA" id="ARBA00022692"/>
    </source>
</evidence>
<dbReference type="GO" id="GO:0016020">
    <property type="term" value="C:membrane"/>
    <property type="evidence" value="ECO:0007669"/>
    <property type="project" value="UniProtKB-SubCell"/>
</dbReference>
<evidence type="ECO:0000313" key="12">
    <source>
        <dbReference type="EMBL" id="TIC68890.1"/>
    </source>
</evidence>
<dbReference type="SUPFAM" id="SSF103473">
    <property type="entry name" value="MFS general substrate transporter"/>
    <property type="match status" value="1"/>
</dbReference>
<name>A0A4T0RTD9_9BASI</name>
<keyword evidence="3 7" id="KW-0812">Transmembrane</keyword>
<dbReference type="Proteomes" id="UP000307169">
    <property type="component" value="Unassembled WGS sequence"/>
</dbReference>
<proteinExistence type="predicted"/>
<dbReference type="GO" id="GO:0022857">
    <property type="term" value="F:transmembrane transporter activity"/>
    <property type="evidence" value="ECO:0007669"/>
    <property type="project" value="InterPro"/>
</dbReference>
<feature type="region of interest" description="Disordered" evidence="6">
    <location>
        <begin position="24"/>
        <end position="49"/>
    </location>
</feature>
<evidence type="ECO:0000313" key="16">
    <source>
        <dbReference type="Proteomes" id="UP000310685"/>
    </source>
</evidence>
<evidence type="ECO:0000313" key="14">
    <source>
        <dbReference type="Proteomes" id="UP000305647"/>
    </source>
</evidence>
<dbReference type="InterPro" id="IPR036259">
    <property type="entry name" value="MFS_trans_sf"/>
</dbReference>
<dbReference type="EMBL" id="SPRX01000009">
    <property type="protein sequence ID" value="TIC67952.1"/>
    <property type="molecule type" value="Genomic_DNA"/>
</dbReference>
<accession>A0A4T0RTD9</accession>
<feature type="transmembrane region" description="Helical" evidence="7">
    <location>
        <begin position="417"/>
        <end position="437"/>
    </location>
</feature>
<dbReference type="Proteomes" id="UP000305362">
    <property type="component" value="Unassembled WGS sequence"/>
</dbReference>
<feature type="transmembrane region" description="Helical" evidence="7">
    <location>
        <begin position="211"/>
        <end position="235"/>
    </location>
</feature>
<dbReference type="FunFam" id="1.20.1250.20:FF:000106">
    <property type="entry name" value="MFS transporter, putative"/>
    <property type="match status" value="1"/>
</dbReference>
<dbReference type="Proteomes" id="UP000310708">
    <property type="component" value="Unassembled WGS sequence"/>
</dbReference>
<dbReference type="OrthoDB" id="1935484at2759"/>
<evidence type="ECO:0000313" key="15">
    <source>
        <dbReference type="Proteomes" id="UP000307169"/>
    </source>
</evidence>
<dbReference type="Proteomes" id="UP000310685">
    <property type="component" value="Unassembled WGS sequence"/>
</dbReference>
<evidence type="ECO:0000256" key="5">
    <source>
        <dbReference type="ARBA" id="ARBA00023136"/>
    </source>
</evidence>
<gene>
    <name evidence="11" type="ORF">E3Q01_01136</name>
    <name evidence="12" type="ORF">E3Q03_01534</name>
    <name evidence="10" type="ORF">E3Q10_01762</name>
    <name evidence="9" type="ORF">E3Q17_01222</name>
    <name evidence="8" type="ORF">E3Q22_04022</name>
</gene>
<keyword evidence="2" id="KW-0813">Transport</keyword>
<protein>
    <submittedName>
        <fullName evidence="8">MFS general substrate transporter</fullName>
    </submittedName>
</protein>
<evidence type="ECO:0000256" key="6">
    <source>
        <dbReference type="SAM" id="MobiDB-lite"/>
    </source>
</evidence>
<sequence length="570" mass="64941">MATESTPLMANDFVQDSVVHTVAYDPESDTDKKSLDDKLEDVPPLSRDPVQRTGILSLFQRKKDKTDPNNIATQPSVFDTADAKYFEPSPEYENKHRFDPLFRWTWGEQTKVTRKADFRILPWCMLLFFALDIDRSNITNATADNFLDDLGLSQSDYNLGQTLSKIGFLVAELPSQLVSKRVGPDRWIPTQIVIFSIISGAQFWLRGRTSFFATRFLIAFFQGGFIPDTILYLSYYYTKTELPIRIALFYTINPIADLVTAFLSVGLLEMRGILGYEGWRWMYLIEALITLVIGIAAFFYLPAGPTQTKIFNEKEEKIITNKILRDDPGKASMHNRQLLTPRMLLKSLLDWDQFPLLLLGFTFNLPSYPVKNYLQQSFKSLGFSTVMSNLLTIPYIAVSIITVVAAACLSELVDDRGFISTIQQIWMLPCFVALLVLKSPGPWSYFAISTVLLGYPNVQPIMISWCSANSGDVSNRTVSASLFNMFVQVSAIAGSNVYQKDDVNYTKANSGLIGVLCVNILLFPATKLYYHLRNRYKEKKWSELTVDERIEYIRTTKDKANKRLDFRFVH</sequence>
<dbReference type="Gene3D" id="1.20.1250.20">
    <property type="entry name" value="MFS general substrate transporter like domains"/>
    <property type="match status" value="1"/>
</dbReference>
<evidence type="ECO:0000256" key="4">
    <source>
        <dbReference type="ARBA" id="ARBA00022989"/>
    </source>
</evidence>
<comment type="caution">
    <text evidence="8">The sequence shown here is derived from an EMBL/GenBank/DDBJ whole genome shotgun (WGS) entry which is preliminary data.</text>
</comment>
<organism evidence="8 16">
    <name type="scientific">Wallemia mellicola</name>
    <dbReference type="NCBI Taxonomy" id="1708541"/>
    <lineage>
        <taxon>Eukaryota</taxon>
        <taxon>Fungi</taxon>
        <taxon>Dikarya</taxon>
        <taxon>Basidiomycota</taxon>
        <taxon>Wallemiomycotina</taxon>
        <taxon>Wallemiomycetes</taxon>
        <taxon>Wallemiales</taxon>
        <taxon>Wallemiaceae</taxon>
        <taxon>Wallemia</taxon>
    </lineage>
</organism>